<dbReference type="GeneID" id="65118898"/>
<protein>
    <submittedName>
        <fullName evidence="1">Uncharacterized protein</fullName>
    </submittedName>
</protein>
<accession>A0A410TE43</accession>
<keyword evidence="2" id="KW-1185">Reference proteome</keyword>
<proteinExistence type="predicted"/>
<dbReference type="Proteomes" id="UP000290362">
    <property type="component" value="Segment"/>
</dbReference>
<organism evidence="1 2">
    <name type="scientific">Gordonia phage NosilaM</name>
    <dbReference type="NCBI Taxonomy" id="2507863"/>
    <lineage>
        <taxon>Viruses</taxon>
        <taxon>Duplodnaviria</taxon>
        <taxon>Heunggongvirae</taxon>
        <taxon>Uroviricota</taxon>
        <taxon>Caudoviricetes</taxon>
        <taxon>Zierdtviridae</taxon>
        <taxon>Emilbogenvirinae</taxon>
        <taxon>Kablunavirus</taxon>
        <taxon>Kablunavirus nosilaM</taxon>
    </lineage>
</organism>
<evidence type="ECO:0000313" key="2">
    <source>
        <dbReference type="Proteomes" id="UP000290362"/>
    </source>
</evidence>
<dbReference type="EMBL" id="MK376962">
    <property type="protein sequence ID" value="QAU07306.1"/>
    <property type="molecule type" value="Genomic_DNA"/>
</dbReference>
<reference evidence="1 2" key="1">
    <citation type="submission" date="2019-01" db="EMBL/GenBank/DDBJ databases">
        <authorList>
            <person name="Febre-Alemany D.A."/>
            <person name="Fernandez-Morales A.P."/>
            <person name="Figueroa-Rodriguez V.A."/>
            <person name="Fumero-Velazquez J."/>
            <person name="Galindez-Couvertier J.M."/>
            <person name="Morales-Colon V.I."/>
            <person name="Ocasio-Caldero C.E."/>
            <person name="Perez-Torres A.D."/>
            <person name="Pescador-Vega R.F."/>
            <person name="Rivera-Rodriguez A.M."/>
            <person name="Fernandez-Martinez M."/>
            <person name="Rubin M.R."/>
            <person name="Vazquez E."/>
            <person name="Garlena R.A."/>
            <person name="Russell D.A."/>
            <person name="Pope W.H."/>
            <person name="Jacobs-Sera D."/>
            <person name="Hatfull G.F."/>
        </authorList>
    </citation>
    <scope>NUCLEOTIDE SEQUENCE [LARGE SCALE GENOMIC DNA]</scope>
</reference>
<sequence>MTIVNRVSTLKPRGRCEYVRESKTGAMMRCTLVAGHDEGRRHRAPDSPSRHYFAPLSSFDENGQKIFRGRILNAPKDLYRGYIDPFEGMKARLAATERAIRAPLDFSHLDGLRKGGSL</sequence>
<dbReference type="KEGG" id="vg:65118898"/>
<evidence type="ECO:0000313" key="1">
    <source>
        <dbReference type="EMBL" id="QAU07306.1"/>
    </source>
</evidence>
<gene>
    <name evidence="1" type="primary">63</name>
    <name evidence="1" type="ORF">SEA_NOSILAM_63</name>
</gene>
<name>A0A410TE43_9CAUD</name>
<dbReference type="RefSeq" id="YP_010101187.1">
    <property type="nucleotide sequence ID" value="NC_055788.1"/>
</dbReference>